<evidence type="ECO:0000256" key="6">
    <source>
        <dbReference type="ARBA" id="ARBA00022490"/>
    </source>
</evidence>
<dbReference type="InterPro" id="IPR045550">
    <property type="entry name" value="AARE_N"/>
</dbReference>
<keyword evidence="6" id="KW-0963">Cytoplasm</keyword>
<dbReference type="GO" id="GO:0005737">
    <property type="term" value="C:cytoplasm"/>
    <property type="evidence" value="ECO:0007669"/>
    <property type="project" value="UniProtKB-SubCell"/>
</dbReference>
<dbReference type="SUPFAM" id="SSF82171">
    <property type="entry name" value="DPP6 N-terminal domain-like"/>
    <property type="match status" value="1"/>
</dbReference>
<keyword evidence="7 11" id="KW-0378">Hydrolase</keyword>
<comment type="catalytic activity">
    <reaction evidence="1">
        <text>Cleavage of an N-acetyl or N-formyl amino acid from the N-terminus of a polypeptide.</text>
        <dbReference type="EC" id="3.4.19.1"/>
    </reaction>
</comment>
<dbReference type="Pfam" id="PF00326">
    <property type="entry name" value="Peptidase_S9"/>
    <property type="match status" value="1"/>
</dbReference>
<protein>
    <recommendedName>
        <fullName evidence="5">acylaminoacyl-peptidase</fullName>
        <ecNumber evidence="5">3.4.19.1</ecNumber>
    </recommendedName>
    <alternativeName>
        <fullName evidence="8">Dipeptidyl-peptidase V</fullName>
    </alternativeName>
</protein>
<dbReference type="Pfam" id="PF19283">
    <property type="entry name" value="APEH_N"/>
    <property type="match status" value="2"/>
</dbReference>
<dbReference type="InterPro" id="IPR029058">
    <property type="entry name" value="AB_hydrolase_fold"/>
</dbReference>
<evidence type="ECO:0000313" key="11">
    <source>
        <dbReference type="EMBL" id="KAF9461397.1"/>
    </source>
</evidence>
<evidence type="ECO:0000313" key="12">
    <source>
        <dbReference type="Proteomes" id="UP000807353"/>
    </source>
</evidence>
<evidence type="ECO:0000256" key="4">
    <source>
        <dbReference type="ARBA" id="ARBA00011881"/>
    </source>
</evidence>
<dbReference type="GO" id="GO:0006508">
    <property type="term" value="P:proteolysis"/>
    <property type="evidence" value="ECO:0007669"/>
    <property type="project" value="InterPro"/>
</dbReference>
<dbReference type="SUPFAM" id="SSF53474">
    <property type="entry name" value="alpha/beta-Hydrolases"/>
    <property type="match status" value="1"/>
</dbReference>
<keyword evidence="12" id="KW-1185">Reference proteome</keyword>
<comment type="subunit">
    <text evidence="4">Homotetramer.</text>
</comment>
<name>A0A9P5Y340_9AGAR</name>
<feature type="domain" description="Peptidase S9 prolyl oligopeptidase catalytic" evidence="9">
    <location>
        <begin position="486"/>
        <end position="720"/>
    </location>
</feature>
<dbReference type="Proteomes" id="UP000807353">
    <property type="component" value="Unassembled WGS sequence"/>
</dbReference>
<accession>A0A9P5Y340</accession>
<sequence length="725" mass="78252">MYYNELTGIPVPSSAQFLNRAANVIQITSTLHDHVRNIKRNITKSIDVNDLSSPQIWQEIGDMIGFCLSPSGTRRAVLREVKAQTDTKRYIEIWRDTQIEASADVTDAHGGFYTDEHLSSLAFSPSETSLIYTAEANIPKDTGDPYHRFRFTPHFGEGIAGKKRPTLFIYSWNPIDSTRKLTTLSVSSPALFGQAIFSPDGNSIYATGYEYTSDGRLLGVKGCLNRPTGIWQLSVTSVDLTSGDLLQTLSSAATKLTPSYLSCRSPRILSHNGTSTLFWLACHTGGAHASTSMLYSHNIDTNASPNSIGSPLVDLVFDPLDGAFPGLYPDFNLPLFPFVQPASLSSPGLITHSTWRSRSTVLLISTNDGTVTDLTPEDGNLYSWRVHGTDGQARVICSRSSPVTVHKFVMGKFNETGEIEWRVIEKPVVPEAVQHALSGLRASIIQIPGRSPTETIVIQEKTPTSRVPPCVTAPHGGPHATTMTTFSPATVALALEGYTISLPNHTGSLGFGETSVRALLGNCGTLDVGDCIATTRHLVSLGISEDGPGRQFVSGGSHGGFLSAHLIGQFPDVYTAAVMRNPVISGGEMSSTDIPDWYYAEFGLPYPLTSSVSATESPASKSPASPQIMTPETFTRIHNASPIVHVGAVRASVLLLVGKSDLRVAPTQGIEYYHALKGQRGVQKGLEDSVVELLVFEGESHPLEGVEASRVGYEAGRDFFAARRK</sequence>
<dbReference type="InterPro" id="IPR001375">
    <property type="entry name" value="Peptidase_S9_cat"/>
</dbReference>
<dbReference type="PANTHER" id="PTHR42776">
    <property type="entry name" value="SERINE PEPTIDASE S9 FAMILY MEMBER"/>
    <property type="match status" value="1"/>
</dbReference>
<evidence type="ECO:0000256" key="3">
    <source>
        <dbReference type="ARBA" id="ARBA00010040"/>
    </source>
</evidence>
<feature type="domain" description="Acylamino-acid-releasing enzyme N-terminal" evidence="10">
    <location>
        <begin position="59"/>
        <end position="139"/>
    </location>
</feature>
<evidence type="ECO:0000256" key="5">
    <source>
        <dbReference type="ARBA" id="ARBA00012917"/>
    </source>
</evidence>
<dbReference type="AlphaFoldDB" id="A0A9P5Y340"/>
<reference evidence="11" key="1">
    <citation type="submission" date="2020-11" db="EMBL/GenBank/DDBJ databases">
        <authorList>
            <consortium name="DOE Joint Genome Institute"/>
            <person name="Ahrendt S."/>
            <person name="Riley R."/>
            <person name="Andreopoulos W."/>
            <person name="Labutti K."/>
            <person name="Pangilinan J."/>
            <person name="Ruiz-Duenas F.J."/>
            <person name="Barrasa J.M."/>
            <person name="Sanchez-Garcia M."/>
            <person name="Camarero S."/>
            <person name="Miyauchi S."/>
            <person name="Serrano A."/>
            <person name="Linde D."/>
            <person name="Babiker R."/>
            <person name="Drula E."/>
            <person name="Ayuso-Fernandez I."/>
            <person name="Pacheco R."/>
            <person name="Padilla G."/>
            <person name="Ferreira P."/>
            <person name="Barriuso J."/>
            <person name="Kellner H."/>
            <person name="Castanera R."/>
            <person name="Alfaro M."/>
            <person name="Ramirez L."/>
            <person name="Pisabarro A.G."/>
            <person name="Kuo A."/>
            <person name="Tritt A."/>
            <person name="Lipzen A."/>
            <person name="He G."/>
            <person name="Yan M."/>
            <person name="Ng V."/>
            <person name="Cullen D."/>
            <person name="Martin F."/>
            <person name="Rosso M.-N."/>
            <person name="Henrissat B."/>
            <person name="Hibbett D."/>
            <person name="Martinez A.T."/>
            <person name="Grigoriev I.V."/>
        </authorList>
    </citation>
    <scope>NUCLEOTIDE SEQUENCE</scope>
    <source>
        <strain evidence="11">CBS 247.69</strain>
    </source>
</reference>
<dbReference type="PANTHER" id="PTHR42776:SF4">
    <property type="entry name" value="ACYLAMINO-ACID-RELEASING ENZYME"/>
    <property type="match status" value="1"/>
</dbReference>
<evidence type="ECO:0000259" key="10">
    <source>
        <dbReference type="Pfam" id="PF19283"/>
    </source>
</evidence>
<comment type="subcellular location">
    <subcellularLocation>
        <location evidence="2">Cytoplasm</location>
    </subcellularLocation>
</comment>
<comment type="caution">
    <text evidence="11">The sequence shown here is derived from an EMBL/GenBank/DDBJ whole genome shotgun (WGS) entry which is preliminary data.</text>
</comment>
<comment type="similarity">
    <text evidence="3">Belongs to the peptidase S9C family.</text>
</comment>
<dbReference type="OrthoDB" id="43744at2759"/>
<dbReference type="EC" id="3.4.19.1" evidence="5"/>
<evidence type="ECO:0000256" key="8">
    <source>
        <dbReference type="ARBA" id="ARBA00032829"/>
    </source>
</evidence>
<dbReference type="EMBL" id="MU150285">
    <property type="protein sequence ID" value="KAF9461397.1"/>
    <property type="molecule type" value="Genomic_DNA"/>
</dbReference>
<gene>
    <name evidence="11" type="ORF">BDZ94DRAFT_1167726</name>
</gene>
<organism evidence="11 12">
    <name type="scientific">Collybia nuda</name>
    <dbReference type="NCBI Taxonomy" id="64659"/>
    <lineage>
        <taxon>Eukaryota</taxon>
        <taxon>Fungi</taxon>
        <taxon>Dikarya</taxon>
        <taxon>Basidiomycota</taxon>
        <taxon>Agaricomycotina</taxon>
        <taxon>Agaricomycetes</taxon>
        <taxon>Agaricomycetidae</taxon>
        <taxon>Agaricales</taxon>
        <taxon>Tricholomatineae</taxon>
        <taxon>Clitocybaceae</taxon>
        <taxon>Collybia</taxon>
    </lineage>
</organism>
<evidence type="ECO:0000256" key="2">
    <source>
        <dbReference type="ARBA" id="ARBA00004496"/>
    </source>
</evidence>
<dbReference type="Gene3D" id="3.40.50.1820">
    <property type="entry name" value="alpha/beta hydrolase"/>
    <property type="match status" value="1"/>
</dbReference>
<evidence type="ECO:0000259" key="9">
    <source>
        <dbReference type="Pfam" id="PF00326"/>
    </source>
</evidence>
<dbReference type="GO" id="GO:0008242">
    <property type="term" value="F:omega peptidase activity"/>
    <property type="evidence" value="ECO:0007669"/>
    <property type="project" value="UniProtKB-EC"/>
</dbReference>
<proteinExistence type="inferred from homology"/>
<evidence type="ECO:0000256" key="1">
    <source>
        <dbReference type="ARBA" id="ARBA00000721"/>
    </source>
</evidence>
<feature type="domain" description="Acylamino-acid-releasing enzyme N-terminal" evidence="10">
    <location>
        <begin position="151"/>
        <end position="425"/>
    </location>
</feature>
<evidence type="ECO:0000256" key="7">
    <source>
        <dbReference type="ARBA" id="ARBA00022801"/>
    </source>
</evidence>
<dbReference type="GO" id="GO:0004252">
    <property type="term" value="F:serine-type endopeptidase activity"/>
    <property type="evidence" value="ECO:0007669"/>
    <property type="project" value="TreeGrafter"/>
</dbReference>